<evidence type="ECO:0000256" key="2">
    <source>
        <dbReference type="ARBA" id="ARBA00022763"/>
    </source>
</evidence>
<dbReference type="PROSITE" id="PS51194">
    <property type="entry name" value="HELICASE_CTER"/>
    <property type="match status" value="1"/>
</dbReference>
<evidence type="ECO:0000256" key="9">
    <source>
        <dbReference type="SAM" id="MobiDB-lite"/>
    </source>
</evidence>
<dbReference type="Pfam" id="PF23235">
    <property type="entry name" value="WHD_3rd_Lhr"/>
    <property type="match status" value="1"/>
</dbReference>
<dbReference type="SMART" id="SM00382">
    <property type="entry name" value="AAA"/>
    <property type="match status" value="1"/>
</dbReference>
<dbReference type="Proteomes" id="UP000546324">
    <property type="component" value="Unassembled WGS sequence"/>
</dbReference>
<evidence type="ECO:0000256" key="5">
    <source>
        <dbReference type="ARBA" id="ARBA00022840"/>
    </source>
</evidence>
<dbReference type="InterPro" id="IPR013701">
    <property type="entry name" value="Lhr-like_DEAD/DEAH_assoc"/>
</dbReference>
<dbReference type="GO" id="GO:0006281">
    <property type="term" value="P:DNA repair"/>
    <property type="evidence" value="ECO:0007669"/>
    <property type="project" value="UniProtKB-KW"/>
</dbReference>
<dbReference type="RefSeq" id="WP_185023218.1">
    <property type="nucleotide sequence ID" value="NZ_JACHMQ010000001.1"/>
</dbReference>
<dbReference type="EC" id="3.6.4.-" evidence="12"/>
<dbReference type="CDD" id="cd18796">
    <property type="entry name" value="SF2_C_LHR"/>
    <property type="match status" value="1"/>
</dbReference>
<evidence type="ECO:0000256" key="4">
    <source>
        <dbReference type="ARBA" id="ARBA00022806"/>
    </source>
</evidence>
<evidence type="ECO:0000256" key="8">
    <source>
        <dbReference type="ARBA" id="ARBA00023235"/>
    </source>
</evidence>
<dbReference type="GO" id="GO:0016887">
    <property type="term" value="F:ATP hydrolysis activity"/>
    <property type="evidence" value="ECO:0007669"/>
    <property type="project" value="TreeGrafter"/>
</dbReference>
<comment type="caution">
    <text evidence="12">The sequence shown here is derived from an EMBL/GenBank/DDBJ whole genome shotgun (WGS) entry which is preliminary data.</text>
</comment>
<dbReference type="InterPro" id="IPR045628">
    <property type="entry name" value="Lhr_WH_dom"/>
</dbReference>
<keyword evidence="3 12" id="KW-0378">Hydrolase</keyword>
<keyword evidence="6" id="KW-0238">DNA-binding</keyword>
<keyword evidence="4 12" id="KW-0347">Helicase</keyword>
<gene>
    <name evidence="12" type="ORF">BKA00_000313</name>
</gene>
<dbReference type="SMART" id="SM00487">
    <property type="entry name" value="DEXDc"/>
    <property type="match status" value="1"/>
</dbReference>
<evidence type="ECO:0000313" key="12">
    <source>
        <dbReference type="EMBL" id="MBB6393399.1"/>
    </source>
</evidence>
<dbReference type="InterPro" id="IPR055369">
    <property type="entry name" value="WH2_Lhr"/>
</dbReference>
<protein>
    <submittedName>
        <fullName evidence="12">ATP-dependent Lhr-like helicase</fullName>
        <ecNumber evidence="12">3.6.4.-</ecNumber>
    </submittedName>
</protein>
<organism evidence="12 13">
    <name type="scientific">Actinomadura coerulea</name>
    <dbReference type="NCBI Taxonomy" id="46159"/>
    <lineage>
        <taxon>Bacteria</taxon>
        <taxon>Bacillati</taxon>
        <taxon>Actinomycetota</taxon>
        <taxon>Actinomycetes</taxon>
        <taxon>Streptosporangiales</taxon>
        <taxon>Thermomonosporaceae</taxon>
        <taxon>Actinomadura</taxon>
    </lineage>
</organism>
<dbReference type="InterPro" id="IPR011545">
    <property type="entry name" value="DEAD/DEAH_box_helicase_dom"/>
</dbReference>
<feature type="compositionally biased region" description="Basic residues" evidence="9">
    <location>
        <begin position="1293"/>
        <end position="1304"/>
    </location>
</feature>
<keyword evidence="13" id="KW-1185">Reference proteome</keyword>
<dbReference type="InterPro" id="IPR052511">
    <property type="entry name" value="ATP-dep_Helicase"/>
</dbReference>
<dbReference type="InterPro" id="IPR055367">
    <property type="entry name" value="WH4_Lhr"/>
</dbReference>
<dbReference type="GO" id="GO:0003677">
    <property type="term" value="F:DNA binding"/>
    <property type="evidence" value="ECO:0007669"/>
    <property type="project" value="UniProtKB-KW"/>
</dbReference>
<sequence>MGGDVLERFSPATRAWFTGAFAAPTPAQAGAWESIAGGDNTLVVAPTGSGKTLAAFLWSLDRLGTEALPEDPLRRCRVLYVSPLKALAVDVERNLRAPLTGIRHAARRLGLPEPDVRVGMRSGDTPADERRRLAVRPPDILITTPESLFLILTSRARESLRGVETVIVDEVHAVAGTKRGAHLALSLERLDALLERPAQRVGLSATVRPAGEVAAFLGGPRPAAVVQPPSEKVFELDIVVPVEDMGEVGRFVDDSGTPDPRQRSIWPHVEDRLLDLIQAHRSTLVFANSRRLAERLCGRLNELAYERADGEPLPEDHSPAATMAQAGAAKGAPMEIARAHHGSVSKEERAGIENALKEGRLPAVVATSSLELGIDMGAVDLVVQVESPPSVANGLQRVGRAGHQVGAVSKGVIFPKYRGDLVQTAVVAERMRGGEIEELRYPRNPLDVLAQQIVAMVSMDEWTVDDLESLVKRAAPYATLPRSALEASLDMLAGRYPSDEFGELRPRLVWDRVTGVLRDRPGAQRLAVTSGGTIPDRGLFGVFLVGEKASRVGELDEEMVYESRVGDVFVLGASSWRIEDITPDRVLVSPAPGQPGKLPFWHGDTLGRPAELGRALGSFTRELAELPQQEARARVTSAGLDDWASANLVSYLTEQREATGHIPDDRTMVVERFRDELGDWRMVVHSPLGARVHAPWALAIAGRLRERYGVDAQAMHADDGIVIRIPDMDEPPGLDLAVFDADDIERIVVDELGGSALFAARFRECAARSLLLPRRRPDKRMPLWQQRQRAAQLLAVASKYPSFPIVLETMRECLQDVFDVPGLVQLMRDMSGRKVRMVEVETSEPSPYARSLLFHYVGAFMYEGDSPLAERRAQALALDSALLAELLGQADLRELLDPDAVAETERELQRLAADRRARDMEGVADLLRALGPLTTAEAAERALPAGLGAPPDEGGAAAGDAETAAAGGPVPDEVMVLVSRWLAELEATRRAIRVRIAGEEHWAAIEDAGRLRDALGAPLPVGVPEAFLEPVGDPLGDLVSRYARTHGPFRAAEAAARFGLGVAVVVETLRRLSGSGRVVEGEFLPVGSVAGPLTTEWCDSGVLRMLRRRSLARLRAEVEPSPPESLGRFLPAWHGISGGSRLRGIDALVQAIEQLQGAAVPASALESLVLPSRVPGYTPAMLDELTSAGEVVWAGQGGLPGGDGWVALYLADTAPLLMPNPAEITLTPVHQAVLDALGDGGALFFRTLSDRVNKQATAGDADLVTAVWDLVWAGHLTNDTLAPLRSALGSGRPTHRSRTTRRGRPVLPSRTGPPTVAGRWWPLPERESAATLRSHALAESLLERYGIVIRGAVAAERTPGGFSAVYPVLRAFEETGRCRRGYFVEGLGAAQFALPGAVDRLRALRPGAAAAPDDISALWETPRKPAVRALVLAAADPANPYGAALPWPERADEVASGHKPGRKVGALVVLVEGRLVLYVERGGRTLLTWDDDPDVLQPAVDALALAVREGALGKLTVERADGEAINDSPLAAALESAGFHPTPRGLRLRS</sequence>
<dbReference type="GO" id="GO:0005524">
    <property type="term" value="F:ATP binding"/>
    <property type="evidence" value="ECO:0007669"/>
    <property type="project" value="UniProtKB-KW"/>
</dbReference>
<dbReference type="InterPro" id="IPR055368">
    <property type="entry name" value="WH3_Lhr"/>
</dbReference>
<dbReference type="GO" id="GO:0004386">
    <property type="term" value="F:helicase activity"/>
    <property type="evidence" value="ECO:0007669"/>
    <property type="project" value="UniProtKB-KW"/>
</dbReference>
<reference evidence="12 13" key="1">
    <citation type="submission" date="2020-08" db="EMBL/GenBank/DDBJ databases">
        <title>Sequencing the genomes of 1000 actinobacteria strains.</title>
        <authorList>
            <person name="Klenk H.-P."/>
        </authorList>
    </citation>
    <scope>NUCLEOTIDE SEQUENCE [LARGE SCALE GENOMIC DNA]</scope>
    <source>
        <strain evidence="12 13">DSM 43675</strain>
    </source>
</reference>
<dbReference type="Pfam" id="PF23236">
    <property type="entry name" value="WHD_2nd_Lhr"/>
    <property type="match status" value="1"/>
</dbReference>
<feature type="region of interest" description="Disordered" evidence="9">
    <location>
        <begin position="945"/>
        <end position="966"/>
    </location>
</feature>
<dbReference type="SUPFAM" id="SSF52540">
    <property type="entry name" value="P-loop containing nucleoside triphosphate hydrolases"/>
    <property type="match status" value="1"/>
</dbReference>
<dbReference type="CDD" id="cd17922">
    <property type="entry name" value="DEXHc_LHR-like"/>
    <property type="match status" value="1"/>
</dbReference>
<evidence type="ECO:0000259" key="11">
    <source>
        <dbReference type="PROSITE" id="PS51194"/>
    </source>
</evidence>
<evidence type="ECO:0000256" key="7">
    <source>
        <dbReference type="ARBA" id="ARBA00023204"/>
    </source>
</evidence>
<feature type="region of interest" description="Disordered" evidence="9">
    <location>
        <begin position="1287"/>
        <end position="1318"/>
    </location>
</feature>
<dbReference type="EMBL" id="JACHMQ010000001">
    <property type="protein sequence ID" value="MBB6393399.1"/>
    <property type="molecule type" value="Genomic_DNA"/>
</dbReference>
<dbReference type="Pfam" id="PF19306">
    <property type="entry name" value="WHD_Lhr"/>
    <property type="match status" value="1"/>
</dbReference>
<dbReference type="Gene3D" id="3.40.50.300">
    <property type="entry name" value="P-loop containing nucleotide triphosphate hydrolases"/>
    <property type="match status" value="2"/>
</dbReference>
<keyword evidence="1" id="KW-0547">Nucleotide-binding</keyword>
<dbReference type="SMART" id="SM00490">
    <property type="entry name" value="HELICc"/>
    <property type="match status" value="1"/>
</dbReference>
<dbReference type="Pfam" id="PF00271">
    <property type="entry name" value="Helicase_C"/>
    <property type="match status" value="1"/>
</dbReference>
<dbReference type="PANTHER" id="PTHR47962">
    <property type="entry name" value="ATP-DEPENDENT HELICASE LHR-RELATED-RELATED"/>
    <property type="match status" value="1"/>
</dbReference>
<dbReference type="InterPro" id="IPR027417">
    <property type="entry name" value="P-loop_NTPase"/>
</dbReference>
<keyword evidence="7" id="KW-0234">DNA repair</keyword>
<feature type="domain" description="Helicase C-terminal" evidence="11">
    <location>
        <begin position="268"/>
        <end position="447"/>
    </location>
</feature>
<proteinExistence type="predicted"/>
<name>A0A7X0FTH6_9ACTN</name>
<accession>A0A7X0FTH6</accession>
<feature type="domain" description="Helicase ATP-binding" evidence="10">
    <location>
        <begin position="32"/>
        <end position="225"/>
    </location>
</feature>
<keyword evidence="2" id="KW-0227">DNA damage</keyword>
<evidence type="ECO:0000256" key="1">
    <source>
        <dbReference type="ARBA" id="ARBA00022741"/>
    </source>
</evidence>
<evidence type="ECO:0000256" key="3">
    <source>
        <dbReference type="ARBA" id="ARBA00022801"/>
    </source>
</evidence>
<keyword evidence="8" id="KW-0413">Isomerase</keyword>
<dbReference type="Pfam" id="PF00270">
    <property type="entry name" value="DEAD"/>
    <property type="match status" value="1"/>
</dbReference>
<evidence type="ECO:0000313" key="13">
    <source>
        <dbReference type="Proteomes" id="UP000546324"/>
    </source>
</evidence>
<dbReference type="PANTHER" id="PTHR47962:SF5">
    <property type="entry name" value="ATP-DEPENDENT HELICASE LHR-RELATED"/>
    <property type="match status" value="1"/>
</dbReference>
<keyword evidence="5" id="KW-0067">ATP-binding</keyword>
<dbReference type="InterPro" id="IPR001650">
    <property type="entry name" value="Helicase_C-like"/>
</dbReference>
<dbReference type="Pfam" id="PF08494">
    <property type="entry name" value="DEAD_assoc"/>
    <property type="match status" value="1"/>
</dbReference>
<dbReference type="PROSITE" id="PS51192">
    <property type="entry name" value="HELICASE_ATP_BIND_1"/>
    <property type="match status" value="1"/>
</dbReference>
<evidence type="ECO:0000256" key="6">
    <source>
        <dbReference type="ARBA" id="ARBA00023125"/>
    </source>
</evidence>
<evidence type="ECO:0000259" key="10">
    <source>
        <dbReference type="PROSITE" id="PS51192"/>
    </source>
</evidence>
<dbReference type="Pfam" id="PF23234">
    <property type="entry name" value="WHD_4th_Lhr"/>
    <property type="match status" value="1"/>
</dbReference>
<dbReference type="InterPro" id="IPR014001">
    <property type="entry name" value="Helicase_ATP-bd"/>
</dbReference>
<dbReference type="InterPro" id="IPR003593">
    <property type="entry name" value="AAA+_ATPase"/>
</dbReference>